<dbReference type="InterPro" id="IPR011990">
    <property type="entry name" value="TPR-like_helical_dom_sf"/>
</dbReference>
<dbReference type="AlphaFoldDB" id="A0ABD1TMS2"/>
<gene>
    <name evidence="1" type="ORF">Fot_28006</name>
</gene>
<evidence type="ECO:0000313" key="2">
    <source>
        <dbReference type="Proteomes" id="UP001604277"/>
    </source>
</evidence>
<sequence length="198" mass="22916">MTITGYSMSKTYDVSDGIGSCEQHVEIVHKQLREQITRYVLSLFICEEVSVSENKRKERGVWFPIPLKRKSPMQRATYEYLRGNILDVFPEYKKDAEDHLSKAKRKSPMQRATYEYLRGNILDVFPQYKKDAEDHLSKAVFLRLRFLFPHQFISLRECSQSGSSSPLAIQCRICLQTAISDISSSPLEINLEALGYRP</sequence>
<dbReference type="Proteomes" id="UP001604277">
    <property type="component" value="Unassembled WGS sequence"/>
</dbReference>
<evidence type="ECO:0000313" key="1">
    <source>
        <dbReference type="EMBL" id="KAL2514035.1"/>
    </source>
</evidence>
<comment type="caution">
    <text evidence="1">The sequence shown here is derived from an EMBL/GenBank/DDBJ whole genome shotgun (WGS) entry which is preliminary data.</text>
</comment>
<name>A0ABD1TMS2_9LAMI</name>
<proteinExistence type="predicted"/>
<organism evidence="1 2">
    <name type="scientific">Forsythia ovata</name>
    <dbReference type="NCBI Taxonomy" id="205694"/>
    <lineage>
        <taxon>Eukaryota</taxon>
        <taxon>Viridiplantae</taxon>
        <taxon>Streptophyta</taxon>
        <taxon>Embryophyta</taxon>
        <taxon>Tracheophyta</taxon>
        <taxon>Spermatophyta</taxon>
        <taxon>Magnoliopsida</taxon>
        <taxon>eudicotyledons</taxon>
        <taxon>Gunneridae</taxon>
        <taxon>Pentapetalae</taxon>
        <taxon>asterids</taxon>
        <taxon>lamiids</taxon>
        <taxon>Lamiales</taxon>
        <taxon>Oleaceae</taxon>
        <taxon>Forsythieae</taxon>
        <taxon>Forsythia</taxon>
    </lineage>
</organism>
<accession>A0ABD1TMS2</accession>
<dbReference type="Gene3D" id="1.25.40.10">
    <property type="entry name" value="Tetratricopeptide repeat domain"/>
    <property type="match status" value="2"/>
</dbReference>
<keyword evidence="2" id="KW-1185">Reference proteome</keyword>
<protein>
    <submittedName>
        <fullName evidence="1">Uncharacterized protein</fullName>
    </submittedName>
</protein>
<dbReference type="EMBL" id="JBFOLJ010000008">
    <property type="protein sequence ID" value="KAL2514035.1"/>
    <property type="molecule type" value="Genomic_DNA"/>
</dbReference>
<reference evidence="2" key="1">
    <citation type="submission" date="2024-07" db="EMBL/GenBank/DDBJ databases">
        <title>Two chromosome-level genome assemblies of Korean endemic species Abeliophyllum distichum and Forsythia ovata (Oleaceae).</title>
        <authorList>
            <person name="Jang H."/>
        </authorList>
    </citation>
    <scope>NUCLEOTIDE SEQUENCE [LARGE SCALE GENOMIC DNA]</scope>
</reference>